<keyword evidence="3" id="KW-1185">Reference proteome</keyword>
<name>A0ABU7A445_9TELE</name>
<keyword evidence="1" id="KW-0732">Signal</keyword>
<dbReference type="PANTHER" id="PTHR28434:SF1">
    <property type="entry name" value="PROTEIN C3ORF33"/>
    <property type="match status" value="1"/>
</dbReference>
<proteinExistence type="predicted"/>
<evidence type="ECO:0000313" key="3">
    <source>
        <dbReference type="Proteomes" id="UP001345963"/>
    </source>
</evidence>
<dbReference type="InterPro" id="IPR042421">
    <property type="entry name" value="C3orf33-like"/>
</dbReference>
<evidence type="ECO:0000313" key="2">
    <source>
        <dbReference type="EMBL" id="MED6232862.1"/>
    </source>
</evidence>
<accession>A0ABU7A445</accession>
<evidence type="ECO:0000256" key="1">
    <source>
        <dbReference type="SAM" id="SignalP"/>
    </source>
</evidence>
<protein>
    <submittedName>
        <fullName evidence="2">Uncharacterized protein</fullName>
    </submittedName>
</protein>
<dbReference type="PANTHER" id="PTHR28434">
    <property type="entry name" value="PROTEIN C3ORF33"/>
    <property type="match status" value="1"/>
</dbReference>
<reference evidence="2 3" key="1">
    <citation type="submission" date="2021-07" db="EMBL/GenBank/DDBJ databases">
        <authorList>
            <person name="Palmer J.M."/>
        </authorList>
    </citation>
    <scope>NUCLEOTIDE SEQUENCE [LARGE SCALE GENOMIC DNA]</scope>
    <source>
        <strain evidence="2 3">AT_MEX2019</strain>
        <tissue evidence="2">Muscle</tissue>
    </source>
</reference>
<dbReference type="EMBL" id="JAHUTI010001370">
    <property type="protein sequence ID" value="MED6232862.1"/>
    <property type="molecule type" value="Genomic_DNA"/>
</dbReference>
<sequence length="136" mass="14947">MRTCPIIISCQRLLLLLFRYHCHCQTTGCAGCEISPLLSPLHTPQTSLSCLTQNISTGLAVAGVIVIARSIRVVTKFQGASEIPLRFIERNVSLRGKVHSITERGIEVEHVPIYLPVISPLLSRHRGNVGVICCFT</sequence>
<feature type="chain" id="PRO_5045372963" evidence="1">
    <location>
        <begin position="25"/>
        <end position="136"/>
    </location>
</feature>
<dbReference type="Proteomes" id="UP001345963">
    <property type="component" value="Unassembled WGS sequence"/>
</dbReference>
<feature type="signal peptide" evidence="1">
    <location>
        <begin position="1"/>
        <end position="24"/>
    </location>
</feature>
<comment type="caution">
    <text evidence="2">The sequence shown here is derived from an EMBL/GenBank/DDBJ whole genome shotgun (WGS) entry which is preliminary data.</text>
</comment>
<gene>
    <name evidence="2" type="ORF">ATANTOWER_003463</name>
</gene>
<organism evidence="2 3">
    <name type="scientific">Ataeniobius toweri</name>
    <dbReference type="NCBI Taxonomy" id="208326"/>
    <lineage>
        <taxon>Eukaryota</taxon>
        <taxon>Metazoa</taxon>
        <taxon>Chordata</taxon>
        <taxon>Craniata</taxon>
        <taxon>Vertebrata</taxon>
        <taxon>Euteleostomi</taxon>
        <taxon>Actinopterygii</taxon>
        <taxon>Neopterygii</taxon>
        <taxon>Teleostei</taxon>
        <taxon>Neoteleostei</taxon>
        <taxon>Acanthomorphata</taxon>
        <taxon>Ovalentaria</taxon>
        <taxon>Atherinomorphae</taxon>
        <taxon>Cyprinodontiformes</taxon>
        <taxon>Goodeidae</taxon>
        <taxon>Ataeniobius</taxon>
    </lineage>
</organism>